<keyword evidence="1" id="KW-0472">Membrane</keyword>
<feature type="transmembrane region" description="Helical" evidence="1">
    <location>
        <begin position="151"/>
        <end position="172"/>
    </location>
</feature>
<feature type="transmembrane region" description="Helical" evidence="1">
    <location>
        <begin position="233"/>
        <end position="255"/>
    </location>
</feature>
<evidence type="ECO:0000256" key="1">
    <source>
        <dbReference type="SAM" id="Phobius"/>
    </source>
</evidence>
<dbReference type="Proteomes" id="UP000095282">
    <property type="component" value="Unplaced"/>
</dbReference>
<keyword evidence="1" id="KW-1133">Transmembrane helix</keyword>
<feature type="transmembrane region" description="Helical" evidence="1">
    <location>
        <begin position="117"/>
        <end position="139"/>
    </location>
</feature>
<name>A0A1I7TUW5_9PELO</name>
<organism evidence="2 3">
    <name type="scientific">Caenorhabditis tropicalis</name>
    <dbReference type="NCBI Taxonomy" id="1561998"/>
    <lineage>
        <taxon>Eukaryota</taxon>
        <taxon>Metazoa</taxon>
        <taxon>Ecdysozoa</taxon>
        <taxon>Nematoda</taxon>
        <taxon>Chromadorea</taxon>
        <taxon>Rhabditida</taxon>
        <taxon>Rhabditina</taxon>
        <taxon>Rhabditomorpha</taxon>
        <taxon>Rhabditoidea</taxon>
        <taxon>Rhabditidae</taxon>
        <taxon>Peloderinae</taxon>
        <taxon>Caenorhabditis</taxon>
    </lineage>
</organism>
<proteinExistence type="predicted"/>
<accession>A0A1I7TUW5</accession>
<dbReference type="AlphaFoldDB" id="A0A1I7TUW5"/>
<dbReference type="eggNOG" id="ENOG502S3KU">
    <property type="taxonomic scope" value="Eukaryota"/>
</dbReference>
<protein>
    <submittedName>
        <fullName evidence="3">Uncharacterized protein</fullName>
    </submittedName>
</protein>
<reference evidence="3" key="1">
    <citation type="submission" date="2016-11" db="UniProtKB">
        <authorList>
            <consortium name="WormBaseParasite"/>
        </authorList>
    </citation>
    <scope>IDENTIFICATION</scope>
</reference>
<keyword evidence="1" id="KW-0812">Transmembrane</keyword>
<sequence>MPAFTPLAATNEKSSPLDVLWASEEDLEDHRPVIKNRGFVSKVFNSRNAQHVKLVVLAILALVHFYYLNDFLVKFAAFDEMEQTSKYMYTSMRSDHRLDYASIQYTFKGFIDYKKNLWMTVGAMCASLATTASLLTIYSGPRDAFNRAAMLVIRVFDLCAFIFISFLLFARISTAIVINHTTQQSLRAASRISPRLINNLGNTLSCTVEPRDELPICSQEIIDSIFPVKLIEYLIILCLLTGAYIGLAYLIEWCIRHFFPPTHEKLTPISAISRNLVASSRCSSDNSVLIAA</sequence>
<feature type="transmembrane region" description="Helical" evidence="1">
    <location>
        <begin position="51"/>
        <end position="68"/>
    </location>
</feature>
<evidence type="ECO:0000313" key="3">
    <source>
        <dbReference type="WBParaSite" id="Csp11.Scaffold629.g12025.t1"/>
    </source>
</evidence>
<dbReference type="STRING" id="1561998.A0A1I7TUW5"/>
<keyword evidence="2" id="KW-1185">Reference proteome</keyword>
<evidence type="ECO:0000313" key="2">
    <source>
        <dbReference type="Proteomes" id="UP000095282"/>
    </source>
</evidence>
<dbReference type="WBParaSite" id="Csp11.Scaffold629.g12025.t1">
    <property type="protein sequence ID" value="Csp11.Scaffold629.g12025.t1"/>
    <property type="gene ID" value="Csp11.Scaffold629.g12025"/>
</dbReference>